<evidence type="ECO:0000313" key="2">
    <source>
        <dbReference type="Proteomes" id="UP000548476"/>
    </source>
</evidence>
<keyword evidence="2" id="KW-1185">Reference proteome</keyword>
<dbReference type="GO" id="GO:0006974">
    <property type="term" value="P:DNA damage response"/>
    <property type="evidence" value="ECO:0007669"/>
    <property type="project" value="TreeGrafter"/>
</dbReference>
<dbReference type="PANTHER" id="PTHR34387">
    <property type="entry name" value="SLR1258 PROTEIN"/>
    <property type="match status" value="1"/>
</dbReference>
<reference evidence="1 2" key="1">
    <citation type="submission" date="2020-08" db="EMBL/GenBank/DDBJ databases">
        <title>Genomic Encyclopedia of Type Strains, Phase IV (KMG-IV): sequencing the most valuable type-strain genomes for metagenomic binning, comparative biology and taxonomic classification.</title>
        <authorList>
            <person name="Goeker M."/>
        </authorList>
    </citation>
    <scope>NUCLEOTIDE SEQUENCE [LARGE SCALE GENOMIC DNA]</scope>
    <source>
        <strain evidence="1 2">YIM 65646</strain>
    </source>
</reference>
<comment type="caution">
    <text evidence="1">The sequence shown here is derived from an EMBL/GenBank/DDBJ whole genome shotgun (WGS) entry which is preliminary data.</text>
</comment>
<evidence type="ECO:0000313" key="1">
    <source>
        <dbReference type="EMBL" id="MBB6039829.1"/>
    </source>
</evidence>
<accession>A0A841G4Z8</accession>
<dbReference type="Pfam" id="PF04402">
    <property type="entry name" value="SIMPL"/>
    <property type="match status" value="1"/>
</dbReference>
<gene>
    <name evidence="1" type="ORF">HNR73_007728</name>
</gene>
<dbReference type="Gene3D" id="3.30.110.170">
    <property type="entry name" value="Protein of unknown function (DUF541), domain 1"/>
    <property type="match status" value="1"/>
</dbReference>
<dbReference type="AlphaFoldDB" id="A0A841G4Z8"/>
<dbReference type="InterPro" id="IPR007497">
    <property type="entry name" value="SIMPL/DUF541"/>
</dbReference>
<proteinExistence type="predicted"/>
<dbReference type="Gene3D" id="3.30.70.2970">
    <property type="entry name" value="Protein of unknown function (DUF541), domain 2"/>
    <property type="match status" value="1"/>
</dbReference>
<evidence type="ECO:0008006" key="3">
    <source>
        <dbReference type="Google" id="ProtNLM"/>
    </source>
</evidence>
<dbReference type="Proteomes" id="UP000548476">
    <property type="component" value="Unassembled WGS sequence"/>
</dbReference>
<organism evidence="1 2">
    <name type="scientific">Phytomonospora endophytica</name>
    <dbReference type="NCBI Taxonomy" id="714109"/>
    <lineage>
        <taxon>Bacteria</taxon>
        <taxon>Bacillati</taxon>
        <taxon>Actinomycetota</taxon>
        <taxon>Actinomycetes</taxon>
        <taxon>Micromonosporales</taxon>
        <taxon>Micromonosporaceae</taxon>
        <taxon>Phytomonospora</taxon>
    </lineage>
</organism>
<sequence>MSALIESPWGLSAYGSANAHAAPDVARVQLGAERVEPSAAEAFAATRALVERIRAALRAQGVADDAVEESRLSLSTDYDGYGEERRFLGYRCEASFSVELRDLDALEPALIAATEAGANRVDNVVFTVADADALVARARRDAVAAARTRAELLADAAGVRLGAVVHVEDLDRPEQGPVMYRAMAEAAGSGGGELAPGRVGVSASVVVGFGILPG</sequence>
<dbReference type="EMBL" id="JACHGT010000026">
    <property type="protein sequence ID" value="MBB6039829.1"/>
    <property type="molecule type" value="Genomic_DNA"/>
</dbReference>
<dbReference type="InterPro" id="IPR052022">
    <property type="entry name" value="26kDa_periplasmic_antigen"/>
</dbReference>
<dbReference type="RefSeq" id="WP_184792907.1">
    <property type="nucleotide sequence ID" value="NZ_BONT01000086.1"/>
</dbReference>
<dbReference type="PANTHER" id="PTHR34387:SF1">
    <property type="entry name" value="PERIPLASMIC IMMUNOGENIC PROTEIN"/>
    <property type="match status" value="1"/>
</dbReference>
<protein>
    <recommendedName>
        <fullName evidence="3">DUF541 domain-containing protein</fullName>
    </recommendedName>
</protein>
<name>A0A841G4Z8_9ACTN</name>